<dbReference type="AlphaFoldDB" id="A0A8C5FJ30"/>
<dbReference type="InterPro" id="IPR008200">
    <property type="entry name" value="NMU_C"/>
</dbReference>
<dbReference type="Ensembl" id="ENSGMOT00000027421.1">
    <property type="protein sequence ID" value="ENSGMOP00000040255.1"/>
    <property type="gene ID" value="ENSGMOG00000036463.1"/>
</dbReference>
<evidence type="ECO:0000259" key="2">
    <source>
        <dbReference type="SMART" id="SM00084"/>
    </source>
</evidence>
<dbReference type="GO" id="GO:0006940">
    <property type="term" value="P:regulation of smooth muscle contraction"/>
    <property type="evidence" value="ECO:0007669"/>
    <property type="project" value="InterPro"/>
</dbReference>
<dbReference type="SMART" id="SM00084">
    <property type="entry name" value="NMU"/>
    <property type="match status" value="1"/>
</dbReference>
<evidence type="ECO:0000256" key="1">
    <source>
        <dbReference type="SAM" id="SignalP"/>
    </source>
</evidence>
<organism evidence="3 4">
    <name type="scientific">Gadus morhua</name>
    <name type="common">Atlantic cod</name>
    <dbReference type="NCBI Taxonomy" id="8049"/>
    <lineage>
        <taxon>Eukaryota</taxon>
        <taxon>Metazoa</taxon>
        <taxon>Chordata</taxon>
        <taxon>Craniata</taxon>
        <taxon>Vertebrata</taxon>
        <taxon>Euteleostomi</taxon>
        <taxon>Actinopterygii</taxon>
        <taxon>Neopterygii</taxon>
        <taxon>Teleostei</taxon>
        <taxon>Neoteleostei</taxon>
        <taxon>Acanthomorphata</taxon>
        <taxon>Zeiogadaria</taxon>
        <taxon>Gadariae</taxon>
        <taxon>Gadiformes</taxon>
        <taxon>Gadoidei</taxon>
        <taxon>Gadidae</taxon>
        <taxon>Gadus</taxon>
    </lineage>
</organism>
<keyword evidence="4" id="KW-1185">Reference proteome</keyword>
<reference evidence="3" key="2">
    <citation type="submission" date="2025-09" db="UniProtKB">
        <authorList>
            <consortium name="Ensembl"/>
        </authorList>
    </citation>
    <scope>IDENTIFICATION</scope>
</reference>
<feature type="chain" id="PRO_5046727183" description="Neuromedin U C-terminal domain-containing protein" evidence="1">
    <location>
        <begin position="19"/>
        <end position="101"/>
    </location>
</feature>
<feature type="domain" description="Neuromedin U C-terminal" evidence="2">
    <location>
        <begin position="71"/>
        <end position="95"/>
    </location>
</feature>
<keyword evidence="1" id="KW-0732">Signal</keyword>
<evidence type="ECO:0000313" key="3">
    <source>
        <dbReference type="Ensembl" id="ENSGMOP00000040255.1"/>
    </source>
</evidence>
<dbReference type="Pfam" id="PF02070">
    <property type="entry name" value="NMU"/>
    <property type="match status" value="1"/>
</dbReference>
<reference evidence="3" key="1">
    <citation type="submission" date="2025-08" db="UniProtKB">
        <authorList>
            <consortium name="Ensembl"/>
        </authorList>
    </citation>
    <scope>IDENTIFICATION</scope>
</reference>
<name>A0A8C5FJ30_GADMO</name>
<accession>A0A8C5FJ30</accession>
<protein>
    <recommendedName>
        <fullName evidence="2">Neuromedin U C-terminal domain-containing protein</fullName>
    </recommendedName>
</protein>
<sequence length="101" mass="11448">MSVCVCVCVCVCVRVCLCLIDCVPSSPAAYTSSPYQKRQRSFSPCTYFTCFISHTLLALKQKTINCYESLLFLQDDLQGPTGIQSRGFFLYRPRNGRRSQE</sequence>
<feature type="signal peptide" evidence="1">
    <location>
        <begin position="1"/>
        <end position="18"/>
    </location>
</feature>
<evidence type="ECO:0000313" key="4">
    <source>
        <dbReference type="Proteomes" id="UP000694546"/>
    </source>
</evidence>
<dbReference type="Proteomes" id="UP000694546">
    <property type="component" value="Chromosome 12"/>
</dbReference>
<proteinExistence type="predicted"/>